<dbReference type="RefSeq" id="WP_085212441.1">
    <property type="nucleotide sequence ID" value="NZ_FXAM01000001.1"/>
</dbReference>
<evidence type="ECO:0000256" key="7">
    <source>
        <dbReference type="ARBA" id="ARBA00023136"/>
    </source>
</evidence>
<feature type="signal peptide" evidence="10">
    <location>
        <begin position="1"/>
        <end position="20"/>
    </location>
</feature>
<dbReference type="Proteomes" id="UP000192923">
    <property type="component" value="Unassembled WGS sequence"/>
</dbReference>
<dbReference type="GO" id="GO:0046872">
    <property type="term" value="F:metal ion binding"/>
    <property type="evidence" value="ECO:0007669"/>
    <property type="project" value="UniProtKB-KW"/>
</dbReference>
<feature type="binding site" description="covalent" evidence="8">
    <location>
        <position position="54"/>
    </location>
    <ligand>
        <name>heme c</name>
        <dbReference type="ChEBI" id="CHEBI:61717"/>
    </ligand>
</feature>
<proteinExistence type="predicted"/>
<evidence type="ECO:0000256" key="3">
    <source>
        <dbReference type="ARBA" id="ARBA00022692"/>
    </source>
</evidence>
<dbReference type="OrthoDB" id="9798864at2"/>
<dbReference type="InterPro" id="IPR036909">
    <property type="entry name" value="Cyt_c-like_dom_sf"/>
</dbReference>
<accession>A0A1Y6CVU6</accession>
<comment type="cofactor">
    <cofactor evidence="8">
        <name>heme c</name>
        <dbReference type="ChEBI" id="CHEBI:61717"/>
    </cofactor>
    <text evidence="8">Binds 1 heme c group covalently per subunit.</text>
</comment>
<gene>
    <name evidence="12" type="ORF">SAMN02949497_2101</name>
</gene>
<dbReference type="GO" id="GO:0020037">
    <property type="term" value="F:heme binding"/>
    <property type="evidence" value="ECO:0007669"/>
    <property type="project" value="InterPro"/>
</dbReference>
<protein>
    <submittedName>
        <fullName evidence="12">Ubiquinol-cytochrome c reductase cytochrome c1 subunit</fullName>
    </submittedName>
</protein>
<evidence type="ECO:0000256" key="1">
    <source>
        <dbReference type="ARBA" id="ARBA00004370"/>
    </source>
</evidence>
<dbReference type="EMBL" id="FXAM01000001">
    <property type="protein sequence ID" value="SMF94768.1"/>
    <property type="molecule type" value="Genomic_DNA"/>
</dbReference>
<dbReference type="Gene3D" id="1.10.760.10">
    <property type="entry name" value="Cytochrome c-like domain"/>
    <property type="match status" value="1"/>
</dbReference>
<dbReference type="GO" id="GO:0016020">
    <property type="term" value="C:membrane"/>
    <property type="evidence" value="ECO:0007669"/>
    <property type="project" value="UniProtKB-SubCell"/>
</dbReference>
<evidence type="ECO:0000256" key="8">
    <source>
        <dbReference type="PIRSR" id="PIRSR602326-1"/>
    </source>
</evidence>
<evidence type="ECO:0000313" key="13">
    <source>
        <dbReference type="Proteomes" id="UP000192923"/>
    </source>
</evidence>
<dbReference type="AlphaFoldDB" id="A0A1Y6CVU6"/>
<organism evidence="12 13">
    <name type="scientific">Methylomagnum ishizawai</name>
    <dbReference type="NCBI Taxonomy" id="1760988"/>
    <lineage>
        <taxon>Bacteria</taxon>
        <taxon>Pseudomonadati</taxon>
        <taxon>Pseudomonadota</taxon>
        <taxon>Gammaproteobacteria</taxon>
        <taxon>Methylococcales</taxon>
        <taxon>Methylococcaceae</taxon>
        <taxon>Methylomagnum</taxon>
    </lineage>
</organism>
<keyword evidence="6 8" id="KW-0408">Iron</keyword>
<reference evidence="12 13" key="1">
    <citation type="submission" date="2016-12" db="EMBL/GenBank/DDBJ databases">
        <authorList>
            <person name="Song W.-J."/>
            <person name="Kurnit D.M."/>
        </authorList>
    </citation>
    <scope>NUCLEOTIDE SEQUENCE [LARGE SCALE GENOMIC DNA]</scope>
    <source>
        <strain evidence="12 13">175</strain>
    </source>
</reference>
<feature type="binding site" description="covalent" evidence="8">
    <location>
        <position position="53"/>
    </location>
    <ligand>
        <name>heme c</name>
        <dbReference type="ChEBI" id="CHEBI:61717"/>
    </ligand>
</feature>
<dbReference type="InterPro" id="IPR009056">
    <property type="entry name" value="Cyt_c-like_dom"/>
</dbReference>
<feature type="binding site" description="covalent" evidence="8">
    <location>
        <position position="50"/>
    </location>
    <ligand>
        <name>heme c</name>
        <dbReference type="ChEBI" id="CHEBI:61717"/>
    </ligand>
</feature>
<evidence type="ECO:0000256" key="2">
    <source>
        <dbReference type="ARBA" id="ARBA00022617"/>
    </source>
</evidence>
<keyword evidence="3 9" id="KW-0812">Transmembrane</keyword>
<evidence type="ECO:0000313" key="12">
    <source>
        <dbReference type="EMBL" id="SMF94768.1"/>
    </source>
</evidence>
<comment type="subcellular location">
    <subcellularLocation>
        <location evidence="1">Membrane</location>
    </subcellularLocation>
</comment>
<evidence type="ECO:0000256" key="5">
    <source>
        <dbReference type="ARBA" id="ARBA00022989"/>
    </source>
</evidence>
<dbReference type="PANTHER" id="PTHR10266">
    <property type="entry name" value="CYTOCHROME C1"/>
    <property type="match status" value="1"/>
</dbReference>
<evidence type="ECO:0000259" key="11">
    <source>
        <dbReference type="PROSITE" id="PS51007"/>
    </source>
</evidence>
<dbReference type="PANTHER" id="PTHR10266:SF3">
    <property type="entry name" value="CYTOCHROME C1, HEME PROTEIN, MITOCHONDRIAL"/>
    <property type="match status" value="1"/>
</dbReference>
<dbReference type="SUPFAM" id="SSF46626">
    <property type="entry name" value="Cytochrome c"/>
    <property type="match status" value="1"/>
</dbReference>
<keyword evidence="5 9" id="KW-1133">Transmembrane helix</keyword>
<feature type="domain" description="Cytochrome c" evidence="11">
    <location>
        <begin position="37"/>
        <end position="207"/>
    </location>
</feature>
<dbReference type="InterPro" id="IPR002326">
    <property type="entry name" value="Cyt_c1"/>
</dbReference>
<sequence length="241" mass="26960">MNKALAILLLVFSCVGIASAEAGKPLKKADVDIFDLESVRRGAGYFSQYCLGCHGIKQIRYSRIAKDLKLDADMMQREIMFGDTKIHDYAKTAMAPTDAEMAFGVVPPDLSLIVRARGADWVYSYLKGFYADPKRPFGVNNVVAENVAMPNVLWELQGTQIPVVVNVHGQDTVVDVKRGDDGKLSAKEFNKVATDLTNFLAYVSEPAKLERLPLGKYVIAFLIFLTFILYKLKKEYWKDVH</sequence>
<dbReference type="GO" id="GO:0009055">
    <property type="term" value="F:electron transfer activity"/>
    <property type="evidence" value="ECO:0007669"/>
    <property type="project" value="InterPro"/>
</dbReference>
<dbReference type="Pfam" id="PF02167">
    <property type="entry name" value="Cytochrom_C1"/>
    <property type="match status" value="2"/>
</dbReference>
<dbReference type="PROSITE" id="PS51007">
    <property type="entry name" value="CYTC"/>
    <property type="match status" value="1"/>
</dbReference>
<keyword evidence="10" id="KW-0732">Signal</keyword>
<keyword evidence="2 8" id="KW-0349">Heme</keyword>
<evidence type="ECO:0000256" key="4">
    <source>
        <dbReference type="ARBA" id="ARBA00022723"/>
    </source>
</evidence>
<keyword evidence="13" id="KW-1185">Reference proteome</keyword>
<keyword evidence="4 8" id="KW-0479">Metal-binding</keyword>
<feature type="transmembrane region" description="Helical" evidence="9">
    <location>
        <begin position="214"/>
        <end position="232"/>
    </location>
</feature>
<evidence type="ECO:0000256" key="9">
    <source>
        <dbReference type="SAM" id="Phobius"/>
    </source>
</evidence>
<feature type="chain" id="PRO_5012057162" evidence="10">
    <location>
        <begin position="21"/>
        <end position="241"/>
    </location>
</feature>
<evidence type="ECO:0000256" key="10">
    <source>
        <dbReference type="SAM" id="SignalP"/>
    </source>
</evidence>
<dbReference type="STRING" id="1760988.SAMN02949497_2101"/>
<keyword evidence="7 9" id="KW-0472">Membrane</keyword>
<name>A0A1Y6CVU6_9GAMM</name>
<evidence type="ECO:0000256" key="6">
    <source>
        <dbReference type="ARBA" id="ARBA00023004"/>
    </source>
</evidence>